<keyword evidence="1" id="KW-0539">Nucleus</keyword>
<gene>
    <name evidence="3" type="ORF">C5167_012657</name>
</gene>
<keyword evidence="4" id="KW-1185">Reference proteome</keyword>
<feature type="compositionally biased region" description="Polar residues" evidence="2">
    <location>
        <begin position="125"/>
        <end position="143"/>
    </location>
</feature>
<dbReference type="GO" id="GO:0006355">
    <property type="term" value="P:regulation of DNA-templated transcription"/>
    <property type="evidence" value="ECO:0007669"/>
    <property type="project" value="InterPro"/>
</dbReference>
<dbReference type="STRING" id="3469.A0A4Y7IY60"/>
<evidence type="ECO:0000256" key="1">
    <source>
        <dbReference type="ARBA" id="ARBA00023242"/>
    </source>
</evidence>
<organism evidence="3 4">
    <name type="scientific">Papaver somniferum</name>
    <name type="common">Opium poppy</name>
    <dbReference type="NCBI Taxonomy" id="3469"/>
    <lineage>
        <taxon>Eukaryota</taxon>
        <taxon>Viridiplantae</taxon>
        <taxon>Streptophyta</taxon>
        <taxon>Embryophyta</taxon>
        <taxon>Tracheophyta</taxon>
        <taxon>Spermatophyta</taxon>
        <taxon>Magnoliopsida</taxon>
        <taxon>Ranunculales</taxon>
        <taxon>Papaveraceae</taxon>
        <taxon>Papaveroideae</taxon>
        <taxon>Papaver</taxon>
    </lineage>
</organism>
<evidence type="ECO:0000256" key="2">
    <source>
        <dbReference type="SAM" id="MobiDB-lite"/>
    </source>
</evidence>
<dbReference type="Gene3D" id="1.10.246.20">
    <property type="entry name" value="Coactivator CBP, KIX domain"/>
    <property type="match status" value="1"/>
</dbReference>
<dbReference type="PANTHER" id="PTHR35300">
    <property type="entry name" value="COACTIVATOR CBP, KIX DOMAIN-CONTAINING PROTEIN-RELATED"/>
    <property type="match status" value="1"/>
</dbReference>
<sequence>MPRPGPRPYECVRRAWHSDRHQPMRGTLIQEIFRVVSDSHSSLTKKNKEWQIKLPVVVLKAEEIMYSKANSEAEYADVKTLRDRVNDAIDTIIRREEGSETGEFLQPCIEAALILGCTPRRASRSQRNNNPRCYLSPNKQEPSSLPPRVPDSITHGGGSLHLQPLPSVSPTSNPQFMSYHSNFPRSMTVNTNFLGRESCSGAAMDQHQPIHQGVPLSVEAPVRHVDNQNFPASANCSLNFGRVYPLYDVTPHEIIRPQFGFRTSQYLHSNTATLDTPRIQSYVEAPVKGVLKNLFPVDKPANSLNRTNQVSMTSKPENPSETDCDLSLRLGIQSASGAGAGTSGRQSVEFENIQYGKSQEYCFFPGKGANESLGSTRKGFVEGGEGLHLESSSSKKRKEHVRSSDEDVHYPQQRNFPPDLFLGKMKRPDK</sequence>
<dbReference type="Gramene" id="RZC53823">
    <property type="protein sequence ID" value="RZC53823"/>
    <property type="gene ID" value="C5167_012657"/>
</dbReference>
<feature type="region of interest" description="Disordered" evidence="2">
    <location>
        <begin position="375"/>
        <end position="430"/>
    </location>
</feature>
<dbReference type="OrthoDB" id="1937968at2759"/>
<feature type="region of interest" description="Disordered" evidence="2">
    <location>
        <begin position="120"/>
        <end position="159"/>
    </location>
</feature>
<dbReference type="Proteomes" id="UP000316621">
    <property type="component" value="Chromosome 3"/>
</dbReference>
<reference evidence="3 4" key="1">
    <citation type="journal article" date="2018" name="Science">
        <title>The opium poppy genome and morphinan production.</title>
        <authorList>
            <person name="Guo L."/>
            <person name="Winzer T."/>
            <person name="Yang X."/>
            <person name="Li Y."/>
            <person name="Ning Z."/>
            <person name="He Z."/>
            <person name="Teodor R."/>
            <person name="Lu Y."/>
            <person name="Bowser T.A."/>
            <person name="Graham I.A."/>
            <person name="Ye K."/>
        </authorList>
    </citation>
    <scope>NUCLEOTIDE SEQUENCE [LARGE SCALE GENOMIC DNA]</scope>
    <source>
        <strain evidence="4">cv. HN1</strain>
        <tissue evidence="3">Leaves</tissue>
    </source>
</reference>
<dbReference type="PANTHER" id="PTHR35300:SF4">
    <property type="entry name" value="HISTONE ACETYLTRANSFERASE"/>
    <property type="match status" value="1"/>
</dbReference>
<proteinExistence type="predicted"/>
<dbReference type="GO" id="GO:0003712">
    <property type="term" value="F:transcription coregulator activity"/>
    <property type="evidence" value="ECO:0007669"/>
    <property type="project" value="InterPro"/>
</dbReference>
<dbReference type="AlphaFoldDB" id="A0A4Y7IY60"/>
<evidence type="ECO:0000313" key="4">
    <source>
        <dbReference type="Proteomes" id="UP000316621"/>
    </source>
</evidence>
<evidence type="ECO:0000313" key="3">
    <source>
        <dbReference type="EMBL" id="RZC53823.1"/>
    </source>
</evidence>
<dbReference type="InterPro" id="IPR036529">
    <property type="entry name" value="KIX_dom_sf"/>
</dbReference>
<evidence type="ECO:0008006" key="5">
    <source>
        <dbReference type="Google" id="ProtNLM"/>
    </source>
</evidence>
<dbReference type="EMBL" id="CM010717">
    <property type="protein sequence ID" value="RZC53823.1"/>
    <property type="molecule type" value="Genomic_DNA"/>
</dbReference>
<name>A0A4Y7IY60_PAPSO</name>
<dbReference type="OMA" id="YGRFQHV"/>
<accession>A0A4Y7IY60</accession>
<protein>
    <recommendedName>
        <fullName evidence="5">Histone acetyltransferase</fullName>
    </recommendedName>
</protein>